<dbReference type="RefSeq" id="WP_015249175.1">
    <property type="nucleotide sequence ID" value="NC_019892.1"/>
</dbReference>
<feature type="coiled-coil region" evidence="1">
    <location>
        <begin position="420"/>
        <end position="447"/>
    </location>
</feature>
<keyword evidence="3" id="KW-0812">Transmembrane</keyword>
<dbReference type="GO" id="GO:0006508">
    <property type="term" value="P:proteolysis"/>
    <property type="evidence" value="ECO:0007669"/>
    <property type="project" value="UniProtKB-KW"/>
</dbReference>
<feature type="compositionally biased region" description="Polar residues" evidence="2">
    <location>
        <begin position="138"/>
        <end position="147"/>
    </location>
</feature>
<accession>L0DML0</accession>
<dbReference type="AlphaFoldDB" id="L0DML0"/>
<keyword evidence="4" id="KW-0645">Protease</keyword>
<dbReference type="SUPFAM" id="SSF50494">
    <property type="entry name" value="Trypsin-like serine proteases"/>
    <property type="match status" value="1"/>
</dbReference>
<sequence>MPIKITCSACGRSGRVPDHAIGRNVQCPGCGFRQRLSATDVEPEGPAGLDGLELLDDEPAPSTVVDHDSQVRPDRSAPTAKSRRSDSRSSQRDASSGSDRPSTLNPIVIGLGAGVVILSLSLGFVLISNRASKPQPEKQATNQTVAQVTPARPLPPLEPPPTSNPPPNLKPSSPALPARTSNSGESVASNKANPTASDSEPRSDEPDFAKEARNALASSTPLPDTGKAKESRTETPSGVVLSTADIVARCEPSVALIKGKAGSGTGFLVAPGILATNAHVIDSEFIGNLEIRFPSAEEARKGPVQAELLYEDTKRDLAFLAVKTDLPTLQVAQSYQYRKGEDVTVIGNPGVDGETVLENAISRGVMSSKAQINGQSFYQLGIAVNPGNSGGPVFDSTGQVIGVVTLRIPGKEELSFCIPVEELQAGMTRLKEQAQDLANKVRSQHRMVTAFKGLGSGGAIFGIALELRVATRSNPGNQELGEKVGQLDKALAKMDQSTLFKLNEEARAARNDLLIARAARTKVGELADNYKKLKETYNKNEGNAPIDTIRNLKAKHRQLVIQIGADLKEEVPKGILEALDDHLVTGPAAPLPSSESLHSYVWERYGLTPPSSRLRPPDFGPGPGSRMPSRLGPRSRFGR</sequence>
<dbReference type="InterPro" id="IPR009003">
    <property type="entry name" value="Peptidase_S1_PA"/>
</dbReference>
<name>L0DML0_SINAD</name>
<dbReference type="KEGG" id="saci:Sinac_5972"/>
<evidence type="ECO:0000313" key="4">
    <source>
        <dbReference type="EMBL" id="AGA30083.1"/>
    </source>
</evidence>
<dbReference type="PANTHER" id="PTHR43019">
    <property type="entry name" value="SERINE ENDOPROTEASE DEGS"/>
    <property type="match status" value="1"/>
</dbReference>
<feature type="transmembrane region" description="Helical" evidence="3">
    <location>
        <begin position="107"/>
        <end position="127"/>
    </location>
</feature>
<keyword evidence="4" id="KW-0378">Hydrolase</keyword>
<keyword evidence="1" id="KW-0175">Coiled coil</keyword>
<keyword evidence="5" id="KW-1185">Reference proteome</keyword>
<dbReference type="eggNOG" id="COG0265">
    <property type="taxonomic scope" value="Bacteria"/>
</dbReference>
<organism evidence="4 5">
    <name type="scientific">Singulisphaera acidiphila (strain ATCC BAA-1392 / DSM 18658 / VKM B-2454 / MOB10)</name>
    <dbReference type="NCBI Taxonomy" id="886293"/>
    <lineage>
        <taxon>Bacteria</taxon>
        <taxon>Pseudomonadati</taxon>
        <taxon>Planctomycetota</taxon>
        <taxon>Planctomycetia</taxon>
        <taxon>Isosphaerales</taxon>
        <taxon>Isosphaeraceae</taxon>
        <taxon>Singulisphaera</taxon>
    </lineage>
</organism>
<feature type="compositionally biased region" description="Pro residues" evidence="2">
    <location>
        <begin position="152"/>
        <end position="169"/>
    </location>
</feature>
<dbReference type="Proteomes" id="UP000010798">
    <property type="component" value="Chromosome"/>
</dbReference>
<dbReference type="GO" id="GO:0004252">
    <property type="term" value="F:serine-type endopeptidase activity"/>
    <property type="evidence" value="ECO:0007669"/>
    <property type="project" value="InterPro"/>
</dbReference>
<keyword evidence="3" id="KW-0472">Membrane</keyword>
<dbReference type="HOGENOM" id="CLU_428187_0_0_0"/>
<keyword evidence="3" id="KW-1133">Transmembrane helix</keyword>
<evidence type="ECO:0000256" key="1">
    <source>
        <dbReference type="SAM" id="Coils"/>
    </source>
</evidence>
<feature type="compositionally biased region" description="Basic and acidic residues" evidence="2">
    <location>
        <begin position="199"/>
        <end position="213"/>
    </location>
</feature>
<feature type="compositionally biased region" description="Polar residues" evidence="2">
    <location>
        <begin position="179"/>
        <end position="198"/>
    </location>
</feature>
<evidence type="ECO:0000256" key="2">
    <source>
        <dbReference type="SAM" id="MobiDB-lite"/>
    </source>
</evidence>
<proteinExistence type="predicted"/>
<dbReference type="Pfam" id="PF13365">
    <property type="entry name" value="Trypsin_2"/>
    <property type="match status" value="1"/>
</dbReference>
<dbReference type="PRINTS" id="PR00834">
    <property type="entry name" value="PROTEASES2C"/>
</dbReference>
<feature type="region of interest" description="Disordered" evidence="2">
    <location>
        <begin position="607"/>
        <end position="639"/>
    </location>
</feature>
<feature type="compositionally biased region" description="Basic and acidic residues" evidence="2">
    <location>
        <begin position="65"/>
        <end position="75"/>
    </location>
</feature>
<dbReference type="OrthoDB" id="292254at2"/>
<feature type="region of interest" description="Disordered" evidence="2">
    <location>
        <begin position="132"/>
        <end position="237"/>
    </location>
</feature>
<reference evidence="4 5" key="1">
    <citation type="submission" date="2012-02" db="EMBL/GenBank/DDBJ databases">
        <title>Complete sequence of chromosome of Singulisphaera acidiphila DSM 18658.</title>
        <authorList>
            <consortium name="US DOE Joint Genome Institute (JGI-PGF)"/>
            <person name="Lucas S."/>
            <person name="Copeland A."/>
            <person name="Lapidus A."/>
            <person name="Glavina del Rio T."/>
            <person name="Dalin E."/>
            <person name="Tice H."/>
            <person name="Bruce D."/>
            <person name="Goodwin L."/>
            <person name="Pitluck S."/>
            <person name="Peters L."/>
            <person name="Ovchinnikova G."/>
            <person name="Chertkov O."/>
            <person name="Kyrpides N."/>
            <person name="Mavromatis K."/>
            <person name="Ivanova N."/>
            <person name="Brettin T."/>
            <person name="Detter J.C."/>
            <person name="Han C."/>
            <person name="Larimer F."/>
            <person name="Land M."/>
            <person name="Hauser L."/>
            <person name="Markowitz V."/>
            <person name="Cheng J.-F."/>
            <person name="Hugenholtz P."/>
            <person name="Woyke T."/>
            <person name="Wu D."/>
            <person name="Tindall B."/>
            <person name="Pomrenke H."/>
            <person name="Brambilla E."/>
            <person name="Klenk H.-P."/>
            <person name="Eisen J.A."/>
        </authorList>
    </citation>
    <scope>NUCLEOTIDE SEQUENCE [LARGE SCALE GENOMIC DNA]</scope>
    <source>
        <strain evidence="5">ATCC BAA-1392 / DSM 18658 / VKM B-2454 / MOB10</strain>
    </source>
</reference>
<feature type="region of interest" description="Disordered" evidence="2">
    <location>
        <begin position="41"/>
        <end position="105"/>
    </location>
</feature>
<protein>
    <submittedName>
        <fullName evidence="4">Trypsin-like serine protease with C-terminal PDZ domain</fullName>
    </submittedName>
</protein>
<dbReference type="EMBL" id="CP003364">
    <property type="protein sequence ID" value="AGA30083.1"/>
    <property type="molecule type" value="Genomic_DNA"/>
</dbReference>
<evidence type="ECO:0000256" key="3">
    <source>
        <dbReference type="SAM" id="Phobius"/>
    </source>
</evidence>
<dbReference type="PANTHER" id="PTHR43019:SF23">
    <property type="entry name" value="PROTEASE DO-LIKE 5, CHLOROPLASTIC"/>
    <property type="match status" value="1"/>
</dbReference>
<dbReference type="Gene3D" id="2.40.10.120">
    <property type="match status" value="1"/>
</dbReference>
<dbReference type="InterPro" id="IPR001940">
    <property type="entry name" value="Peptidase_S1C"/>
</dbReference>
<gene>
    <name evidence="4" type="ordered locus">Sinac_5972</name>
</gene>
<dbReference type="STRING" id="886293.Sinac_5972"/>
<evidence type="ECO:0000313" key="5">
    <source>
        <dbReference type="Proteomes" id="UP000010798"/>
    </source>
</evidence>